<evidence type="ECO:0000313" key="2">
    <source>
        <dbReference type="EMBL" id="NGY61667.1"/>
    </source>
</evidence>
<gene>
    <name evidence="2" type="ORF">G7043_22315</name>
</gene>
<dbReference type="RefSeq" id="WP_166048412.1">
    <property type="nucleotide sequence ID" value="NZ_JAAMPJ010000006.1"/>
</dbReference>
<feature type="signal peptide" evidence="1">
    <location>
        <begin position="1"/>
        <end position="25"/>
    </location>
</feature>
<evidence type="ECO:0008006" key="4">
    <source>
        <dbReference type="Google" id="ProtNLM"/>
    </source>
</evidence>
<evidence type="ECO:0000313" key="3">
    <source>
        <dbReference type="Proteomes" id="UP000481360"/>
    </source>
</evidence>
<sequence>MLIRSSVGLAVAALVASFTWGSANAAPADEWEKSPVYAKWQALGGAAFAGEKVGDEVVVPGGRTRWAKFSKYDIVITWGDTAGAHWMSGAISRKWLSNDYVFKSVPTNDQVPVNRGGQAGAAVDFGPDSSIYYSDAYGAFLVTGVEMDVYRSNGGVTGKFGWPVSDLLQLGSGWEQQFSEAVSIYREPERWGFWISGALRDKFRAELAAGRPNWPAASQMPEPDGGWSIRMTRGAIYWSASTGARLVETSTADYFNSEGGPRRFGYPTSDSAAHHNGFITDFVAQTTFYRGPDDSIAYWISGQVRDTYRAQGGPGGSLGWPRSSQHPAPGTDGHYVLFGDNRDKVILWGHRTGGHVVQGSILTKLRNGGDVAVYGLPQFGQLPAGPTAEFQQFENASVFLRADNHVPTLGWDFRAFWWDLGGLSSPLGLPQGDVHPLGNDKFLVQKFDNGLMWCDYEVGECGYSISDGNSQAALKQAARENSKFRVRLQNR</sequence>
<evidence type="ECO:0000256" key="1">
    <source>
        <dbReference type="SAM" id="SignalP"/>
    </source>
</evidence>
<name>A0A7C9RSQ8_9PSEU</name>
<comment type="caution">
    <text evidence="2">The sequence shown here is derived from an EMBL/GenBank/DDBJ whole genome shotgun (WGS) entry which is preliminary data.</text>
</comment>
<dbReference type="EMBL" id="JAAMPJ010000006">
    <property type="protein sequence ID" value="NGY61667.1"/>
    <property type="molecule type" value="Genomic_DNA"/>
</dbReference>
<dbReference type="Proteomes" id="UP000481360">
    <property type="component" value="Unassembled WGS sequence"/>
</dbReference>
<dbReference type="Pfam" id="PF08310">
    <property type="entry name" value="LGFP"/>
    <property type="match status" value="1"/>
</dbReference>
<protein>
    <recommendedName>
        <fullName evidence="4">LGFP repeat-containing protein</fullName>
    </recommendedName>
</protein>
<dbReference type="AlphaFoldDB" id="A0A7C9RSQ8"/>
<accession>A0A7C9RSQ8</accession>
<proteinExistence type="predicted"/>
<keyword evidence="3" id="KW-1185">Reference proteome</keyword>
<dbReference type="InterPro" id="IPR013207">
    <property type="entry name" value="LGFP"/>
</dbReference>
<feature type="chain" id="PRO_5028996410" description="LGFP repeat-containing protein" evidence="1">
    <location>
        <begin position="26"/>
        <end position="491"/>
    </location>
</feature>
<organism evidence="2 3">
    <name type="scientific">Lentzea alba</name>
    <dbReference type="NCBI Taxonomy" id="2714351"/>
    <lineage>
        <taxon>Bacteria</taxon>
        <taxon>Bacillati</taxon>
        <taxon>Actinomycetota</taxon>
        <taxon>Actinomycetes</taxon>
        <taxon>Pseudonocardiales</taxon>
        <taxon>Pseudonocardiaceae</taxon>
        <taxon>Lentzea</taxon>
    </lineage>
</organism>
<reference evidence="2 3" key="1">
    <citation type="submission" date="2020-03" db="EMBL/GenBank/DDBJ databases">
        <title>Isolation and identification of active actinomycetes.</title>
        <authorList>
            <person name="Sun X."/>
        </authorList>
    </citation>
    <scope>NUCLEOTIDE SEQUENCE [LARGE SCALE GENOMIC DNA]</scope>
    <source>
        <strain evidence="2 3">NEAU-D13</strain>
    </source>
</reference>
<keyword evidence="1" id="KW-0732">Signal</keyword>